<proteinExistence type="predicted"/>
<keyword evidence="2" id="KW-1185">Reference proteome</keyword>
<name>A0ABD4T326_9CYAN</name>
<gene>
    <name evidence="1" type="ORF">QQ91_0008820</name>
</gene>
<dbReference type="AlphaFoldDB" id="A0ABD4T326"/>
<comment type="caution">
    <text evidence="1">The sequence shown here is derived from an EMBL/GenBank/DDBJ whole genome shotgun (WGS) entry which is preliminary data.</text>
</comment>
<reference evidence="1 2" key="1">
    <citation type="journal article" date="2015" name="Genome Announc.">
        <title>Draft Genome Sequence of Filamentous Marine Cyanobacterium Lyngbya confervoides Strain BDU141951.</title>
        <authorList>
            <person name="Chandrababunaidu M.M."/>
            <person name="Sen D."/>
            <person name="Tripathy S."/>
        </authorList>
    </citation>
    <scope>NUCLEOTIDE SEQUENCE [LARGE SCALE GENOMIC DNA]</scope>
    <source>
        <strain evidence="1 2">BDU141951</strain>
    </source>
</reference>
<dbReference type="EMBL" id="JTHE03000047">
    <property type="protein sequence ID" value="MCM1982924.1"/>
    <property type="molecule type" value="Genomic_DNA"/>
</dbReference>
<protein>
    <submittedName>
        <fullName evidence="1">Uncharacterized protein</fullName>
    </submittedName>
</protein>
<accession>A0ABD4T326</accession>
<organism evidence="1 2">
    <name type="scientific">Lyngbya confervoides BDU141951</name>
    <dbReference type="NCBI Taxonomy" id="1574623"/>
    <lineage>
        <taxon>Bacteria</taxon>
        <taxon>Bacillati</taxon>
        <taxon>Cyanobacteriota</taxon>
        <taxon>Cyanophyceae</taxon>
        <taxon>Oscillatoriophycideae</taxon>
        <taxon>Oscillatoriales</taxon>
        <taxon>Microcoleaceae</taxon>
        <taxon>Lyngbya</taxon>
    </lineage>
</organism>
<sequence>MWQLTSPTTQRGVLNFSASGQSPMTVNQLYDGRTQLINAVECVNWGEATLQFIVCEACGYPGCQSQGWVALRRAGSLAFIMPAFQAMEDDHQEYGPPPYLLEQGVLFLEQEIYTQTLCNLIACPDFDSIAPLSRWEAAKIFQFEAPGRILGDLLTSPHLPQDRVLASSAGNFMEQTVGLNTLLSELLSQNHPVELHKLMALDQVVEFYLDLAGISAWKALRDDGRYYSLYLEPGYVIETPSMRHCPG</sequence>
<evidence type="ECO:0000313" key="1">
    <source>
        <dbReference type="EMBL" id="MCM1982924.1"/>
    </source>
</evidence>
<dbReference type="Proteomes" id="UP000031561">
    <property type="component" value="Unassembled WGS sequence"/>
</dbReference>
<dbReference type="RefSeq" id="WP_166281629.1">
    <property type="nucleotide sequence ID" value="NZ_JTHE03000047.1"/>
</dbReference>
<evidence type="ECO:0000313" key="2">
    <source>
        <dbReference type="Proteomes" id="UP000031561"/>
    </source>
</evidence>